<reference evidence="13 14" key="1">
    <citation type="submission" date="2013-07" db="EMBL/GenBank/DDBJ databases">
        <title>Comparative Genomic and Metabolomic Analysis of Twelve Strains of Pseudoalteromonas luteoviolacea.</title>
        <authorList>
            <person name="Vynne N.G."/>
            <person name="Mansson M."/>
            <person name="Gram L."/>
        </authorList>
    </citation>
    <scope>NUCLEOTIDE SEQUENCE [LARGE SCALE GENOMIC DNA]</scope>
    <source>
        <strain evidence="13 14">H33</strain>
    </source>
</reference>
<keyword evidence="9 11" id="KW-0030">Aminoacyl-tRNA synthetase</keyword>
<evidence type="ECO:0000256" key="3">
    <source>
        <dbReference type="ARBA" id="ARBA00011209"/>
    </source>
</evidence>
<keyword evidence="7 11" id="KW-0067">ATP-binding</keyword>
<dbReference type="Proteomes" id="UP000076503">
    <property type="component" value="Unassembled WGS sequence"/>
</dbReference>
<protein>
    <recommendedName>
        <fullName evidence="11">Glycine--tRNA ligase beta subunit</fullName>
        <ecNumber evidence="11">6.1.1.14</ecNumber>
    </recommendedName>
    <alternativeName>
        <fullName evidence="11">Glycyl-tRNA synthetase beta subunit</fullName>
        <shortName evidence="11">GlyRS</shortName>
    </alternativeName>
</protein>
<dbReference type="SUPFAM" id="SSF109604">
    <property type="entry name" value="HD-domain/PDEase-like"/>
    <property type="match status" value="1"/>
</dbReference>
<dbReference type="GO" id="GO:0005524">
    <property type="term" value="F:ATP binding"/>
    <property type="evidence" value="ECO:0007669"/>
    <property type="project" value="UniProtKB-UniRule"/>
</dbReference>
<comment type="catalytic activity">
    <reaction evidence="10 11">
        <text>tRNA(Gly) + glycine + ATP = glycyl-tRNA(Gly) + AMP + diphosphate</text>
        <dbReference type="Rhea" id="RHEA:16013"/>
        <dbReference type="Rhea" id="RHEA-COMP:9664"/>
        <dbReference type="Rhea" id="RHEA-COMP:9683"/>
        <dbReference type="ChEBI" id="CHEBI:30616"/>
        <dbReference type="ChEBI" id="CHEBI:33019"/>
        <dbReference type="ChEBI" id="CHEBI:57305"/>
        <dbReference type="ChEBI" id="CHEBI:78442"/>
        <dbReference type="ChEBI" id="CHEBI:78522"/>
        <dbReference type="ChEBI" id="CHEBI:456215"/>
        <dbReference type="EC" id="6.1.1.14"/>
    </reaction>
</comment>
<name>A0A167GB89_9GAMM</name>
<dbReference type="Pfam" id="PF05746">
    <property type="entry name" value="DALR_1"/>
    <property type="match status" value="1"/>
</dbReference>
<evidence type="ECO:0000256" key="11">
    <source>
        <dbReference type="HAMAP-Rule" id="MF_00255"/>
    </source>
</evidence>
<dbReference type="RefSeq" id="WP_063360149.1">
    <property type="nucleotide sequence ID" value="NZ_AUXZ01000024.1"/>
</dbReference>
<comment type="caution">
    <text evidence="13">The sequence shown here is derived from an EMBL/GenBank/DDBJ whole genome shotgun (WGS) entry which is preliminary data.</text>
</comment>
<dbReference type="Gene3D" id="1.10.730.10">
    <property type="entry name" value="Isoleucyl-tRNA Synthetase, Domain 1"/>
    <property type="match status" value="1"/>
</dbReference>
<evidence type="ECO:0000313" key="13">
    <source>
        <dbReference type="EMBL" id="KZN54845.1"/>
    </source>
</evidence>
<dbReference type="AlphaFoldDB" id="A0A167GB89"/>
<dbReference type="PATRIC" id="fig|1365251.3.peg.386"/>
<evidence type="ECO:0000256" key="7">
    <source>
        <dbReference type="ARBA" id="ARBA00022840"/>
    </source>
</evidence>
<dbReference type="SMART" id="SM00836">
    <property type="entry name" value="DALR_1"/>
    <property type="match status" value="1"/>
</dbReference>
<dbReference type="OrthoDB" id="9775440at2"/>
<evidence type="ECO:0000256" key="2">
    <source>
        <dbReference type="ARBA" id="ARBA00008226"/>
    </source>
</evidence>
<comment type="similarity">
    <text evidence="2 11">Belongs to the class-II aminoacyl-tRNA synthetase family.</text>
</comment>
<dbReference type="Pfam" id="PF02092">
    <property type="entry name" value="tRNA_synt_2f"/>
    <property type="match status" value="1"/>
</dbReference>
<evidence type="ECO:0000256" key="8">
    <source>
        <dbReference type="ARBA" id="ARBA00022917"/>
    </source>
</evidence>
<dbReference type="EMBL" id="AUXZ01000024">
    <property type="protein sequence ID" value="KZN54845.1"/>
    <property type="molecule type" value="Genomic_DNA"/>
</dbReference>
<dbReference type="PRINTS" id="PR01045">
    <property type="entry name" value="TRNASYNTHGB"/>
</dbReference>
<feature type="domain" description="DALR anticodon binding" evidence="12">
    <location>
        <begin position="584"/>
        <end position="687"/>
    </location>
</feature>
<dbReference type="GO" id="GO:0006420">
    <property type="term" value="P:arginyl-tRNA aminoacylation"/>
    <property type="evidence" value="ECO:0007669"/>
    <property type="project" value="InterPro"/>
</dbReference>
<evidence type="ECO:0000256" key="10">
    <source>
        <dbReference type="ARBA" id="ARBA00047937"/>
    </source>
</evidence>
<evidence type="ECO:0000256" key="9">
    <source>
        <dbReference type="ARBA" id="ARBA00023146"/>
    </source>
</evidence>
<dbReference type="NCBIfam" id="TIGR00211">
    <property type="entry name" value="glyS"/>
    <property type="match status" value="1"/>
</dbReference>
<evidence type="ECO:0000256" key="4">
    <source>
        <dbReference type="ARBA" id="ARBA00022490"/>
    </source>
</evidence>
<dbReference type="InterPro" id="IPR006194">
    <property type="entry name" value="Gly-tRNA-synth_heterodimer"/>
</dbReference>
<proteinExistence type="inferred from homology"/>
<keyword evidence="8 11" id="KW-0648">Protein biosynthesis</keyword>
<dbReference type="EC" id="6.1.1.14" evidence="11"/>
<evidence type="ECO:0000259" key="12">
    <source>
        <dbReference type="SMART" id="SM00836"/>
    </source>
</evidence>
<sequence>MTTENLLVEIGTEELPPKALRKLAEAFAQNTAAELEALELAHQGVSWYASPRRLGIQVKQLETQQQDKVVEKRGPAIKAAFDAEGNPTKAAQGWARGCGIDVSEADKLETEKGAWLLHKATVKGQQATELLSDVIAKALAKLPIPKPMRWGANKTQFIRPVHTVAALLGNEIIKGEVLGKQISNELQGHRFHHPARTTLAHADEIFDTLKKAYVIADYDVRKAQIRAQIEAEAAKLGAVVAMDEDLLEEVTSLVEWPVTLTASFDEAFLSVPDEALIYTMKDDQKYFPLLNDKGELINKFLFVSNIESKDPSVVISGNEKVVRPRLADAQFFFETDKKKTLESRLESLGSVLFQKQLGTLKDKSERIAALAGYIAEQLGADKALAERAGLLSKTDLMTEMVMEFTDVQGVMGMHYARIDGEAEEVAVAQNEQYMPRFAGDALPSNPISFAVALADKFDTLVGIFGIGQIPKGDKDPFALRRAAIGALRIMVEKELQLDILDIVAKAQTLFGDKLTNDKVADDVFEFMLGRFRAWYQDEGISVDVIQAVLARRPAQPVDFDRRVKAVSHFRTLDEAEALAAANKRVNNILAKNNVTSDAAVSTELLIEDAEKQLAEQVAVLTEELAPVYAQGDYQQALTRLASLREAVDNFFDNVMVMADDEAVKNNRLALLSQLSRLFLNTADISVLQN</sequence>
<keyword evidence="6 11" id="KW-0547">Nucleotide-binding</keyword>
<organism evidence="13 14">
    <name type="scientific">Pseudoalteromonas luteoviolacea H33</name>
    <dbReference type="NCBI Taxonomy" id="1365251"/>
    <lineage>
        <taxon>Bacteria</taxon>
        <taxon>Pseudomonadati</taxon>
        <taxon>Pseudomonadota</taxon>
        <taxon>Gammaproteobacteria</taxon>
        <taxon>Alteromonadales</taxon>
        <taxon>Pseudoalteromonadaceae</taxon>
        <taxon>Pseudoalteromonas</taxon>
    </lineage>
</organism>
<evidence type="ECO:0000256" key="5">
    <source>
        <dbReference type="ARBA" id="ARBA00022598"/>
    </source>
</evidence>
<accession>A0A167GB89</accession>
<dbReference type="HAMAP" id="MF_00255">
    <property type="entry name" value="Gly_tRNA_synth_beta"/>
    <property type="match status" value="1"/>
</dbReference>
<comment type="subcellular location">
    <subcellularLocation>
        <location evidence="1 11">Cytoplasm</location>
    </subcellularLocation>
</comment>
<dbReference type="GO" id="GO:0004814">
    <property type="term" value="F:arginine-tRNA ligase activity"/>
    <property type="evidence" value="ECO:0007669"/>
    <property type="project" value="InterPro"/>
</dbReference>
<evidence type="ECO:0000256" key="6">
    <source>
        <dbReference type="ARBA" id="ARBA00022741"/>
    </source>
</evidence>
<keyword evidence="4 11" id="KW-0963">Cytoplasm</keyword>
<evidence type="ECO:0000313" key="14">
    <source>
        <dbReference type="Proteomes" id="UP000076503"/>
    </source>
</evidence>
<dbReference type="InterPro" id="IPR008909">
    <property type="entry name" value="DALR_anticod-bd"/>
</dbReference>
<comment type="subunit">
    <text evidence="3 11">Tetramer of two alpha and two beta subunits.</text>
</comment>
<evidence type="ECO:0000256" key="1">
    <source>
        <dbReference type="ARBA" id="ARBA00004496"/>
    </source>
</evidence>
<dbReference type="PANTHER" id="PTHR30075:SF2">
    <property type="entry name" value="GLYCINE--TRNA LIGASE, CHLOROPLASTIC_MITOCHONDRIAL 2"/>
    <property type="match status" value="1"/>
</dbReference>
<gene>
    <name evidence="11 13" type="primary">glyS</name>
    <name evidence="13" type="ORF">N476_07495</name>
</gene>
<dbReference type="GO" id="GO:0006426">
    <property type="term" value="P:glycyl-tRNA aminoacylation"/>
    <property type="evidence" value="ECO:0007669"/>
    <property type="project" value="UniProtKB-UniRule"/>
</dbReference>
<dbReference type="InterPro" id="IPR015944">
    <property type="entry name" value="Gly-tRNA-synth_bsu"/>
</dbReference>
<keyword evidence="5 11" id="KW-0436">Ligase</keyword>
<dbReference type="PANTHER" id="PTHR30075">
    <property type="entry name" value="GLYCYL-TRNA SYNTHETASE"/>
    <property type="match status" value="1"/>
</dbReference>
<dbReference type="GO" id="GO:0004820">
    <property type="term" value="F:glycine-tRNA ligase activity"/>
    <property type="evidence" value="ECO:0007669"/>
    <property type="project" value="UniProtKB-UniRule"/>
</dbReference>
<dbReference type="GO" id="GO:0005829">
    <property type="term" value="C:cytosol"/>
    <property type="evidence" value="ECO:0007669"/>
    <property type="project" value="TreeGrafter"/>
</dbReference>
<dbReference type="PROSITE" id="PS50861">
    <property type="entry name" value="AA_TRNA_LIGASE_II_GLYAB"/>
    <property type="match status" value="1"/>
</dbReference>